<keyword evidence="3" id="KW-1185">Reference proteome</keyword>
<evidence type="ECO:0000313" key="2">
    <source>
        <dbReference type="EMBL" id="QUC23301.1"/>
    </source>
</evidence>
<protein>
    <recommendedName>
        <fullName evidence="4">Egg shell protein</fullName>
    </recommendedName>
</protein>
<sequence>MGNHTAETHSRKRRPQSRAGQDAPPAWLAMDAHGLNVRYVDYSFSSAYLALSDASSPSSRSHDHNADSPSQYDSSMPASPTAGGFHASLQSPASTGSLPSPSYRQLSPSSAAAAGTRRHPSSGLDADGDASSPRASRQGRKPRCSSAQSGRDYPVCCLYPGCNVKPFKRRADLDRHYKHRHAADSQKASFSCDYPRCSRRREPFHRLDHFRDHLREYHKEDIEKRGGRVNEEWLEGRRVSSSWWRCSKCLKRIYVEQSGYDCPHCKSTCQAKRKEARRRS</sequence>
<dbReference type="Proteomes" id="UP000027002">
    <property type="component" value="Chromosome 6"/>
</dbReference>
<name>A0A8E5MKX3_USTVR</name>
<dbReference type="GeneID" id="66068319"/>
<dbReference type="RefSeq" id="XP_043000974.1">
    <property type="nucleotide sequence ID" value="XM_043145039.1"/>
</dbReference>
<evidence type="ECO:0000313" key="3">
    <source>
        <dbReference type="Proteomes" id="UP000027002"/>
    </source>
</evidence>
<feature type="region of interest" description="Disordered" evidence="1">
    <location>
        <begin position="1"/>
        <end position="25"/>
    </location>
</feature>
<accession>A0A8E5MKX3</accession>
<feature type="compositionally biased region" description="Polar residues" evidence="1">
    <location>
        <begin position="67"/>
        <end position="78"/>
    </location>
</feature>
<feature type="compositionally biased region" description="Polar residues" evidence="1">
    <location>
        <begin position="88"/>
        <end position="110"/>
    </location>
</feature>
<dbReference type="AlphaFoldDB" id="A0A8E5MKX3"/>
<dbReference type="KEGG" id="uvi:66068319"/>
<feature type="region of interest" description="Disordered" evidence="1">
    <location>
        <begin position="51"/>
        <end position="150"/>
    </location>
</feature>
<evidence type="ECO:0000256" key="1">
    <source>
        <dbReference type="SAM" id="MobiDB-lite"/>
    </source>
</evidence>
<proteinExistence type="predicted"/>
<evidence type="ECO:0008006" key="4">
    <source>
        <dbReference type="Google" id="ProtNLM"/>
    </source>
</evidence>
<dbReference type="EMBL" id="CP072758">
    <property type="protein sequence ID" value="QUC23301.1"/>
    <property type="molecule type" value="Genomic_DNA"/>
</dbReference>
<dbReference type="OrthoDB" id="2687452at2759"/>
<feature type="compositionally biased region" description="Low complexity" evidence="1">
    <location>
        <begin position="121"/>
        <end position="132"/>
    </location>
</feature>
<dbReference type="Gene3D" id="3.30.160.60">
    <property type="entry name" value="Classic Zinc Finger"/>
    <property type="match status" value="1"/>
</dbReference>
<gene>
    <name evidence="2" type="ORF">UV8b_07542</name>
</gene>
<reference evidence="2" key="1">
    <citation type="submission" date="2020-03" db="EMBL/GenBank/DDBJ databases">
        <title>A mixture of massive structural variations and highly conserved coding sequences in Ustilaginoidea virens genome.</title>
        <authorList>
            <person name="Zhang K."/>
            <person name="Zhao Z."/>
            <person name="Zhang Z."/>
            <person name="Li Y."/>
            <person name="Hsiang T."/>
            <person name="Sun W."/>
        </authorList>
    </citation>
    <scope>NUCLEOTIDE SEQUENCE</scope>
    <source>
        <strain evidence="2">UV-8b</strain>
    </source>
</reference>
<organism evidence="2 3">
    <name type="scientific">Ustilaginoidea virens</name>
    <name type="common">Rice false smut fungus</name>
    <name type="synonym">Villosiclava virens</name>
    <dbReference type="NCBI Taxonomy" id="1159556"/>
    <lineage>
        <taxon>Eukaryota</taxon>
        <taxon>Fungi</taxon>
        <taxon>Dikarya</taxon>
        <taxon>Ascomycota</taxon>
        <taxon>Pezizomycotina</taxon>
        <taxon>Sordariomycetes</taxon>
        <taxon>Hypocreomycetidae</taxon>
        <taxon>Hypocreales</taxon>
        <taxon>Clavicipitaceae</taxon>
        <taxon>Ustilaginoidea</taxon>
    </lineage>
</organism>